<evidence type="ECO:0000313" key="1">
    <source>
        <dbReference type="EMBL" id="ORJ62520.1"/>
    </source>
</evidence>
<dbReference type="Proteomes" id="UP000193136">
    <property type="component" value="Unassembled WGS sequence"/>
</dbReference>
<gene>
    <name evidence="1" type="ORF">B5V00_04345</name>
</gene>
<keyword evidence="2" id="KW-1185">Reference proteome</keyword>
<name>A0A1X0YBB6_9BACT</name>
<evidence type="ECO:0000313" key="2">
    <source>
        <dbReference type="Proteomes" id="UP000193136"/>
    </source>
</evidence>
<reference evidence="1 2" key="1">
    <citation type="submission" date="2017-03" db="EMBL/GenBank/DDBJ databases">
        <title>Genome sequence of Geothermobacter sp. EPR-M, Deep-Sea Iron Reducer.</title>
        <authorList>
            <person name="Tully B."/>
            <person name="Savalia P."/>
            <person name="Abuyen K."/>
            <person name="Baughan C."/>
            <person name="Romero E."/>
            <person name="Ronkowski C."/>
            <person name="Torres B."/>
            <person name="Tremblay J."/>
            <person name="Trujillo A."/>
            <person name="Tyler M."/>
            <person name="Perez-Rodriguez I."/>
            <person name="Amend J."/>
        </authorList>
    </citation>
    <scope>NUCLEOTIDE SEQUENCE [LARGE SCALE GENOMIC DNA]</scope>
    <source>
        <strain evidence="1 2">EPR-M</strain>
    </source>
</reference>
<dbReference type="AlphaFoldDB" id="A0A1X0YBB6"/>
<sequence>MVNSFGQNETRHWAIQKELYLGDVIRIDCEFVFSAALAASFNHLINRTVDTRAVFVKVSTSFNVPSQPAITNRYELPIF</sequence>
<dbReference type="EMBL" id="NAAD01000003">
    <property type="protein sequence ID" value="ORJ62520.1"/>
    <property type="molecule type" value="Genomic_DNA"/>
</dbReference>
<protein>
    <submittedName>
        <fullName evidence="1">Uncharacterized protein</fullName>
    </submittedName>
</protein>
<organism evidence="1 2">
    <name type="scientific">Geothermobacter hydrogeniphilus</name>
    <dbReference type="NCBI Taxonomy" id="1969733"/>
    <lineage>
        <taxon>Bacteria</taxon>
        <taxon>Pseudomonadati</taxon>
        <taxon>Thermodesulfobacteriota</taxon>
        <taxon>Desulfuromonadia</taxon>
        <taxon>Desulfuromonadales</taxon>
        <taxon>Geothermobacteraceae</taxon>
        <taxon>Geothermobacter</taxon>
    </lineage>
</organism>
<accession>A0A1X0YBB6</accession>
<proteinExistence type="predicted"/>
<comment type="caution">
    <text evidence="1">The sequence shown here is derived from an EMBL/GenBank/DDBJ whole genome shotgun (WGS) entry which is preliminary data.</text>
</comment>